<organism evidence="4">
    <name type="scientific">Cyprideis torosa</name>
    <dbReference type="NCBI Taxonomy" id="163714"/>
    <lineage>
        <taxon>Eukaryota</taxon>
        <taxon>Metazoa</taxon>
        <taxon>Ecdysozoa</taxon>
        <taxon>Arthropoda</taxon>
        <taxon>Crustacea</taxon>
        <taxon>Oligostraca</taxon>
        <taxon>Ostracoda</taxon>
        <taxon>Podocopa</taxon>
        <taxon>Podocopida</taxon>
        <taxon>Cytherocopina</taxon>
        <taxon>Cytheroidea</taxon>
        <taxon>Cytherideidae</taxon>
        <taxon>Cyprideis</taxon>
    </lineage>
</organism>
<gene>
    <name evidence="4" type="ORF">CTOB1V02_LOCUS9375</name>
</gene>
<comment type="function">
    <text evidence="1">The proteasome is a multicatalytic proteinase complex which is characterized by its ability to cleave peptides with Arg, Phe, Tyr, Leu, and Glu adjacent to the leaving group at neutral or slightly basic pH. The proteasome has an ATP-dependent proteolytic activity.</text>
</comment>
<keyword evidence="2 3" id="KW-0647">Proteasome</keyword>
<dbReference type="GO" id="GO:0005634">
    <property type="term" value="C:nucleus"/>
    <property type="evidence" value="ECO:0007669"/>
    <property type="project" value="UniProtKB-SubCell"/>
</dbReference>
<accession>A0A7R8WH25</accession>
<feature type="non-terminal residue" evidence="4">
    <location>
        <position position="1"/>
    </location>
</feature>
<comment type="subunit">
    <text evidence="3">The 20S proteasome core is composed of 28 subunits that are arranged in four stacked rings, resulting in a barrel-shaped structure. The two end rings are each formed by seven alpha subunits, and the two central rings are each formed by seven beta subunits.</text>
</comment>
<evidence type="ECO:0000313" key="4">
    <source>
        <dbReference type="EMBL" id="CAD7231528.1"/>
    </source>
</evidence>
<dbReference type="InterPro" id="IPR001353">
    <property type="entry name" value="Proteasome_sua/b"/>
</dbReference>
<comment type="similarity">
    <text evidence="3">Belongs to the peptidase T1A family.</text>
</comment>
<evidence type="ECO:0000256" key="2">
    <source>
        <dbReference type="ARBA" id="ARBA00022942"/>
    </source>
</evidence>
<dbReference type="Pfam" id="PF00227">
    <property type="entry name" value="Proteasome"/>
    <property type="match status" value="1"/>
</dbReference>
<proteinExistence type="inferred from homology"/>
<dbReference type="SMART" id="SM00948">
    <property type="entry name" value="Proteasome_A_N"/>
    <property type="match status" value="1"/>
</dbReference>
<evidence type="ECO:0000256" key="3">
    <source>
        <dbReference type="RuleBase" id="RU000551"/>
    </source>
</evidence>
<dbReference type="InterPro" id="IPR000426">
    <property type="entry name" value="Proteasome_asu_N"/>
</dbReference>
<dbReference type="InterPro" id="IPR029055">
    <property type="entry name" value="Ntn_hydrolases_N"/>
</dbReference>
<reference evidence="4" key="1">
    <citation type="submission" date="2020-11" db="EMBL/GenBank/DDBJ databases">
        <authorList>
            <person name="Tran Van P."/>
        </authorList>
    </citation>
    <scope>NUCLEOTIDE SEQUENCE</scope>
</reference>
<dbReference type="Pfam" id="PF10584">
    <property type="entry name" value="Proteasome_A_N"/>
    <property type="match status" value="1"/>
</dbReference>
<evidence type="ECO:0000256" key="1">
    <source>
        <dbReference type="ARBA" id="ARBA00002000"/>
    </source>
</evidence>
<dbReference type="AlphaFoldDB" id="A0A7R8WH25"/>
<dbReference type="Gene3D" id="3.60.20.10">
    <property type="entry name" value="Glutamine Phosphoribosylpyrophosphate, subunit 1, domain 1"/>
    <property type="match status" value="1"/>
</dbReference>
<comment type="subcellular location">
    <subcellularLocation>
        <location evidence="3">Cytoplasm</location>
    </subcellularLocation>
    <subcellularLocation>
        <location evidence="3">Nucleus</location>
    </subcellularLocation>
</comment>
<dbReference type="InterPro" id="IPR050115">
    <property type="entry name" value="Proteasome_alpha"/>
</dbReference>
<dbReference type="EMBL" id="OB663604">
    <property type="protein sequence ID" value="CAD7231528.1"/>
    <property type="molecule type" value="Genomic_DNA"/>
</dbReference>
<keyword evidence="3" id="KW-0539">Nucleus</keyword>
<sequence>MSFNSSSSKGASAGFDRHITIFSPEGKLYQVEYAFKAIQAPGLTAVGARSDSAAVVVTQKKVPVSETKFFGNRFFKKFDGFNTLVKQNHQGKLIVGAEVSRMFSINEDIGCCVIGLAPDGMAQVHRARYEASNFFYANGYEVNLDLLVQRLAAINQIYTQNAEMRPLGCGESTYR</sequence>
<dbReference type="PANTHER" id="PTHR11599">
    <property type="entry name" value="PROTEASOME SUBUNIT ALPHA/BETA"/>
    <property type="match status" value="1"/>
</dbReference>
<dbReference type="OrthoDB" id="5835702at2759"/>
<dbReference type="GO" id="GO:0005737">
    <property type="term" value="C:cytoplasm"/>
    <property type="evidence" value="ECO:0007669"/>
    <property type="project" value="UniProtKB-SubCell"/>
</dbReference>
<name>A0A7R8WH25_9CRUS</name>
<dbReference type="GO" id="GO:0006511">
    <property type="term" value="P:ubiquitin-dependent protein catabolic process"/>
    <property type="evidence" value="ECO:0007669"/>
    <property type="project" value="InterPro"/>
</dbReference>
<dbReference type="GO" id="GO:0019773">
    <property type="term" value="C:proteasome core complex, alpha-subunit complex"/>
    <property type="evidence" value="ECO:0007669"/>
    <property type="project" value="InterPro"/>
</dbReference>
<dbReference type="SUPFAM" id="SSF56235">
    <property type="entry name" value="N-terminal nucleophile aminohydrolases (Ntn hydrolases)"/>
    <property type="match status" value="1"/>
</dbReference>
<keyword evidence="3" id="KW-0963">Cytoplasm</keyword>
<protein>
    <recommendedName>
        <fullName evidence="3">Proteasome subunit alpha type</fullName>
    </recommendedName>
</protein>
<dbReference type="PROSITE" id="PS00388">
    <property type="entry name" value="PROTEASOME_ALPHA_1"/>
    <property type="match status" value="1"/>
</dbReference>